<sequence length="128" mass="15134">MRVHVEPYERAIHVMPTLNLTDPSSIPQSPAKQTFYAQHATYLYIIHLLDLLAKANEIISEQKQESWNFTEGNGHPWERYAGGPYHMEVIKHKADMYVEDETRWKEKLDEKIEKQVLELVIMRAWNDL</sequence>
<organism evidence="1 2">
    <name type="scientific">Armillaria ostoyae</name>
    <name type="common">Armillaria root rot fungus</name>
    <dbReference type="NCBI Taxonomy" id="47428"/>
    <lineage>
        <taxon>Eukaryota</taxon>
        <taxon>Fungi</taxon>
        <taxon>Dikarya</taxon>
        <taxon>Basidiomycota</taxon>
        <taxon>Agaricomycotina</taxon>
        <taxon>Agaricomycetes</taxon>
        <taxon>Agaricomycetidae</taxon>
        <taxon>Agaricales</taxon>
        <taxon>Marasmiineae</taxon>
        <taxon>Physalacriaceae</taxon>
        <taxon>Armillaria</taxon>
    </lineage>
</organism>
<dbReference type="EMBL" id="FUEG01000002">
    <property type="protein sequence ID" value="SJL00467.1"/>
    <property type="molecule type" value="Genomic_DNA"/>
</dbReference>
<dbReference type="Proteomes" id="UP000219338">
    <property type="component" value="Unassembled WGS sequence"/>
</dbReference>
<protein>
    <submittedName>
        <fullName evidence="1">Uncharacterized protein</fullName>
    </submittedName>
</protein>
<name>A0A284QVG6_ARMOS</name>
<dbReference type="AlphaFoldDB" id="A0A284QVG6"/>
<accession>A0A284QVG6</accession>
<proteinExistence type="predicted"/>
<reference evidence="2" key="1">
    <citation type="journal article" date="2017" name="Nat. Ecol. Evol.">
        <title>Genome expansion and lineage-specific genetic innovations in the forest pathogenic fungi Armillaria.</title>
        <authorList>
            <person name="Sipos G."/>
            <person name="Prasanna A.N."/>
            <person name="Walter M.C."/>
            <person name="O'Connor E."/>
            <person name="Balint B."/>
            <person name="Krizsan K."/>
            <person name="Kiss B."/>
            <person name="Hess J."/>
            <person name="Varga T."/>
            <person name="Slot J."/>
            <person name="Riley R."/>
            <person name="Boka B."/>
            <person name="Rigling D."/>
            <person name="Barry K."/>
            <person name="Lee J."/>
            <person name="Mihaltcheva S."/>
            <person name="LaButti K."/>
            <person name="Lipzen A."/>
            <person name="Waldron R."/>
            <person name="Moloney N.M."/>
            <person name="Sperisen C."/>
            <person name="Kredics L."/>
            <person name="Vagvoelgyi C."/>
            <person name="Patrignani A."/>
            <person name="Fitzpatrick D."/>
            <person name="Nagy I."/>
            <person name="Doyle S."/>
            <person name="Anderson J.B."/>
            <person name="Grigoriev I.V."/>
            <person name="Gueldener U."/>
            <person name="Muensterkoetter M."/>
            <person name="Nagy L.G."/>
        </authorList>
    </citation>
    <scope>NUCLEOTIDE SEQUENCE [LARGE SCALE GENOMIC DNA]</scope>
    <source>
        <strain evidence="2">C18/9</strain>
    </source>
</reference>
<evidence type="ECO:0000313" key="1">
    <source>
        <dbReference type="EMBL" id="SJL00467.1"/>
    </source>
</evidence>
<keyword evidence="2" id="KW-1185">Reference proteome</keyword>
<evidence type="ECO:0000313" key="2">
    <source>
        <dbReference type="Proteomes" id="UP000219338"/>
    </source>
</evidence>
<gene>
    <name evidence="1" type="ORF">ARMOST_03780</name>
</gene>